<dbReference type="EMBL" id="LAZR01001473">
    <property type="protein sequence ID" value="KKN44042.1"/>
    <property type="molecule type" value="Genomic_DNA"/>
</dbReference>
<accession>A0A0F9R471</accession>
<evidence type="ECO:0000313" key="2">
    <source>
        <dbReference type="EMBL" id="KKN44042.1"/>
    </source>
</evidence>
<keyword evidence="1" id="KW-1133">Transmembrane helix</keyword>
<feature type="transmembrane region" description="Helical" evidence="1">
    <location>
        <begin position="6"/>
        <end position="25"/>
    </location>
</feature>
<protein>
    <submittedName>
        <fullName evidence="2">Uncharacterized protein</fullName>
    </submittedName>
</protein>
<reference evidence="2" key="1">
    <citation type="journal article" date="2015" name="Nature">
        <title>Complex archaea that bridge the gap between prokaryotes and eukaryotes.</title>
        <authorList>
            <person name="Spang A."/>
            <person name="Saw J.H."/>
            <person name="Jorgensen S.L."/>
            <person name="Zaremba-Niedzwiedzka K."/>
            <person name="Martijn J."/>
            <person name="Lind A.E."/>
            <person name="van Eijk R."/>
            <person name="Schleper C."/>
            <person name="Guy L."/>
            <person name="Ettema T.J."/>
        </authorList>
    </citation>
    <scope>NUCLEOTIDE SEQUENCE</scope>
</reference>
<sequence>MLVGIVIAILYTMGSLVDLLFDTIWNNPDWDKWTNIFDIDWLDWRLFVVAPMWLLVLLISIIAIWIGYSMLTTPAPVPLEELEEELAAEEAEESKEE</sequence>
<gene>
    <name evidence="2" type="ORF">LCGC14_0696860</name>
</gene>
<evidence type="ECO:0000256" key="1">
    <source>
        <dbReference type="SAM" id="Phobius"/>
    </source>
</evidence>
<dbReference type="AlphaFoldDB" id="A0A0F9R471"/>
<feature type="transmembrane region" description="Helical" evidence="1">
    <location>
        <begin position="46"/>
        <end position="68"/>
    </location>
</feature>
<organism evidence="2">
    <name type="scientific">marine sediment metagenome</name>
    <dbReference type="NCBI Taxonomy" id="412755"/>
    <lineage>
        <taxon>unclassified sequences</taxon>
        <taxon>metagenomes</taxon>
        <taxon>ecological metagenomes</taxon>
    </lineage>
</organism>
<comment type="caution">
    <text evidence="2">The sequence shown here is derived from an EMBL/GenBank/DDBJ whole genome shotgun (WGS) entry which is preliminary data.</text>
</comment>
<keyword evidence="1" id="KW-0472">Membrane</keyword>
<name>A0A0F9R471_9ZZZZ</name>
<proteinExistence type="predicted"/>
<keyword evidence="1" id="KW-0812">Transmembrane</keyword>